<dbReference type="Gene3D" id="3.30.420.10">
    <property type="entry name" value="Ribonuclease H-like superfamily/Ribonuclease H"/>
    <property type="match status" value="1"/>
</dbReference>
<evidence type="ECO:0000256" key="1">
    <source>
        <dbReference type="SAM" id="MobiDB-lite"/>
    </source>
</evidence>
<dbReference type="Pfam" id="PF21762">
    <property type="entry name" value="DEDDh_C"/>
    <property type="match status" value="1"/>
</dbReference>
<dbReference type="PANTHER" id="PTHR28083:SF1">
    <property type="entry name" value="GOOD FOR FULL DBP5 ACTIVITY PROTEIN 2"/>
    <property type="match status" value="1"/>
</dbReference>
<feature type="region of interest" description="Disordered" evidence="1">
    <location>
        <begin position="545"/>
        <end position="614"/>
    </location>
</feature>
<dbReference type="InterPro" id="IPR012337">
    <property type="entry name" value="RNaseH-like_sf"/>
</dbReference>
<dbReference type="Proteomes" id="UP000289323">
    <property type="component" value="Unassembled WGS sequence"/>
</dbReference>
<dbReference type="GO" id="GO:0003676">
    <property type="term" value="F:nucleic acid binding"/>
    <property type="evidence" value="ECO:0007669"/>
    <property type="project" value="InterPro"/>
</dbReference>
<dbReference type="GO" id="GO:0005634">
    <property type="term" value="C:nucleus"/>
    <property type="evidence" value="ECO:0007669"/>
    <property type="project" value="TreeGrafter"/>
</dbReference>
<evidence type="ECO:0000259" key="2">
    <source>
        <dbReference type="Pfam" id="PF21762"/>
    </source>
</evidence>
<evidence type="ECO:0000313" key="3">
    <source>
        <dbReference type="EMBL" id="SPQ22345.1"/>
    </source>
</evidence>
<sequence length="614" mass="68504">MEEDAAFLRNLKSLSGDQSAAWDGFDPSAWRSVPAEDEGAKAARSATEHSSETVLSDDTGYASYDSAELILNFHKLTPEERGLNTHQYKLNKARQYVTEEPANPKVLEKLEKTEWEETGLALGDVSPEGQTFVPWRLVTSYPDMFIGKTNRAAPLFSYEALHKNRVWDLYYINCPLETGMRPVVFVPTYQFAHLLAVINAKLGIRLTIPPGKNEERFMLSFGVGNTPRPRFLGRSTSAGSFKNLRDAIPAPHPDDDLAKATPLGDDEFRRLLGLTRADRKSRKRSDRNRLKRIREHKTWGRCIKRVQRYLGLRRKVGAEMPSVAGQLATLDLSQPTSQSPEGSVLFVAIDIEAWERDQSTVTEVGIATLDTTEIQHIPPGDGGRQWFSHIRARHIRIRENSWAVNGRWVANRAEWFGFGKSEFVNQSFVEPLIRGLIDGATFVDPIDGATKPRPVVLVFHEASSDIKYLKLVGYHVGDAKNVLEVVDTCKMHQYLIQSNNQSSLGAVLTYLDIPHRHLHNAGNDAVYTLQAMIGLAVKKRQMSLEKTPRKKAGHVPFAEFKPDDKEGWTSGSDTDGGDPVGLPDVETGWEATRGDGWEVTSGGDWEATSGDGGW</sequence>
<dbReference type="AlphaFoldDB" id="A0A3S4ANU5"/>
<accession>A0A3S4ANU5</accession>
<evidence type="ECO:0000313" key="4">
    <source>
        <dbReference type="Proteomes" id="UP000289323"/>
    </source>
</evidence>
<feature type="domain" description="Gfd2/YDR514C-like C-terminal" evidence="2">
    <location>
        <begin position="346"/>
        <end position="534"/>
    </location>
</feature>
<dbReference type="InterPro" id="IPR040151">
    <property type="entry name" value="Gfd2/YDR514C-like"/>
</dbReference>
<reference evidence="3 4" key="1">
    <citation type="submission" date="2018-04" db="EMBL/GenBank/DDBJ databases">
        <authorList>
            <person name="Huttner S."/>
            <person name="Dainat J."/>
        </authorList>
    </citation>
    <scope>NUCLEOTIDE SEQUENCE [LARGE SCALE GENOMIC DNA]</scope>
</reference>
<feature type="region of interest" description="Disordered" evidence="1">
    <location>
        <begin position="17"/>
        <end position="58"/>
    </location>
</feature>
<feature type="compositionally biased region" description="Basic and acidic residues" evidence="1">
    <location>
        <begin position="38"/>
        <end position="51"/>
    </location>
</feature>
<dbReference type="PANTHER" id="PTHR28083">
    <property type="entry name" value="GOOD FOR FULL DBP5 ACTIVITY PROTEIN 2"/>
    <property type="match status" value="1"/>
</dbReference>
<protein>
    <submittedName>
        <fullName evidence="3">D6d0ffd5-b61e-4396-8824-aa09278c90c3</fullName>
    </submittedName>
</protein>
<name>A0A3S4ANU5_9PEZI</name>
<dbReference type="EMBL" id="OUUZ01000009">
    <property type="protein sequence ID" value="SPQ22345.1"/>
    <property type="molecule type" value="Genomic_DNA"/>
</dbReference>
<gene>
    <name evidence="3" type="ORF">TT172_LOCUS4764</name>
</gene>
<dbReference type="InterPro" id="IPR048519">
    <property type="entry name" value="Gfd2/YDR514C-like_C"/>
</dbReference>
<dbReference type="SUPFAM" id="SSF53098">
    <property type="entry name" value="Ribonuclease H-like"/>
    <property type="match status" value="1"/>
</dbReference>
<proteinExistence type="predicted"/>
<organism evidence="3 4">
    <name type="scientific">Thermothielavioides terrestris</name>
    <dbReference type="NCBI Taxonomy" id="2587410"/>
    <lineage>
        <taxon>Eukaryota</taxon>
        <taxon>Fungi</taxon>
        <taxon>Dikarya</taxon>
        <taxon>Ascomycota</taxon>
        <taxon>Pezizomycotina</taxon>
        <taxon>Sordariomycetes</taxon>
        <taxon>Sordariomycetidae</taxon>
        <taxon>Sordariales</taxon>
        <taxon>Chaetomiaceae</taxon>
        <taxon>Thermothielavioides</taxon>
    </lineage>
</organism>
<dbReference type="InterPro" id="IPR036397">
    <property type="entry name" value="RNaseH_sf"/>
</dbReference>